<organism evidence="2 3">
    <name type="scientific">Streptomyces tardus</name>
    <dbReference type="NCBI Taxonomy" id="2780544"/>
    <lineage>
        <taxon>Bacteria</taxon>
        <taxon>Bacillati</taxon>
        <taxon>Actinomycetota</taxon>
        <taxon>Actinomycetes</taxon>
        <taxon>Kitasatosporales</taxon>
        <taxon>Streptomycetaceae</taxon>
        <taxon>Streptomyces</taxon>
    </lineage>
</organism>
<name>A0A949N0G3_9ACTN</name>
<dbReference type="EMBL" id="JAELVF020000001">
    <property type="protein sequence ID" value="MBU7596660.1"/>
    <property type="molecule type" value="Genomic_DNA"/>
</dbReference>
<dbReference type="Proteomes" id="UP000694501">
    <property type="component" value="Unassembled WGS sequence"/>
</dbReference>
<evidence type="ECO:0000256" key="1">
    <source>
        <dbReference type="SAM" id="Phobius"/>
    </source>
</evidence>
<keyword evidence="1" id="KW-0812">Transmembrane</keyword>
<protein>
    <submittedName>
        <fullName evidence="2">DUF4307 domain-containing protein</fullName>
    </submittedName>
</protein>
<evidence type="ECO:0000313" key="2">
    <source>
        <dbReference type="EMBL" id="MBU7596660.1"/>
    </source>
</evidence>
<dbReference type="Pfam" id="PF14155">
    <property type="entry name" value="DUF4307"/>
    <property type="match status" value="1"/>
</dbReference>
<evidence type="ECO:0000313" key="3">
    <source>
        <dbReference type="Proteomes" id="UP000694501"/>
    </source>
</evidence>
<dbReference type="InterPro" id="IPR025443">
    <property type="entry name" value="DUF4307"/>
</dbReference>
<sequence length="139" mass="15109">MAEPQVPLPAGRYGRSASDEERTDRRLKIVGACLGAAALALIGWIGFGHISKGSDVNAELIKFKVISDEEVQAQLEVHKDRDLTGVCTVRALAEDKGEVGRKDFTFEQRETRIDEVVSLRTTGRASSAQLIGCRPAQSN</sequence>
<dbReference type="RefSeq" id="WP_211039142.1">
    <property type="nucleotide sequence ID" value="NZ_JAELVF020000001.1"/>
</dbReference>
<reference evidence="2" key="1">
    <citation type="submission" date="2021-06" db="EMBL/GenBank/DDBJ databases">
        <title>Sequencing of actinobacteria type strains.</title>
        <authorList>
            <person name="Nguyen G.-S."/>
            <person name="Wentzel A."/>
        </authorList>
    </citation>
    <scope>NUCLEOTIDE SEQUENCE</scope>
    <source>
        <strain evidence="2">P38-E01</strain>
    </source>
</reference>
<dbReference type="AlphaFoldDB" id="A0A949N0G3"/>
<keyword evidence="1" id="KW-1133">Transmembrane helix</keyword>
<gene>
    <name evidence="2" type="ORF">JGS22_003155</name>
</gene>
<accession>A0A949N0G3</accession>
<feature type="transmembrane region" description="Helical" evidence="1">
    <location>
        <begin position="29"/>
        <end position="47"/>
    </location>
</feature>
<keyword evidence="3" id="KW-1185">Reference proteome</keyword>
<comment type="caution">
    <text evidence="2">The sequence shown here is derived from an EMBL/GenBank/DDBJ whole genome shotgun (WGS) entry which is preliminary data.</text>
</comment>
<keyword evidence="1" id="KW-0472">Membrane</keyword>
<proteinExistence type="predicted"/>